<accession>A0A259TX52</accession>
<dbReference type="EMBL" id="MQWB01000001">
    <property type="protein sequence ID" value="OZC02352.1"/>
    <property type="molecule type" value="Genomic_DNA"/>
</dbReference>
<dbReference type="OrthoDB" id="1523445at2"/>
<name>A0A259TX52_9BACT</name>
<dbReference type="InParanoid" id="A0A259TX52"/>
<protein>
    <recommendedName>
        <fullName evidence="4">Bacterial surface antigen (D15) domain-containing protein</fullName>
    </recommendedName>
</protein>
<keyword evidence="3" id="KW-1185">Reference proteome</keyword>
<evidence type="ECO:0008006" key="4">
    <source>
        <dbReference type="Google" id="ProtNLM"/>
    </source>
</evidence>
<dbReference type="AlphaFoldDB" id="A0A259TX52"/>
<comment type="caution">
    <text evidence="2">The sequence shown here is derived from an EMBL/GenBank/DDBJ whole genome shotgun (WGS) entry which is preliminary data.</text>
</comment>
<gene>
    <name evidence="2" type="ORF">BSZ36_04790</name>
</gene>
<evidence type="ECO:0000313" key="2">
    <source>
        <dbReference type="EMBL" id="OZC02352.1"/>
    </source>
</evidence>
<feature type="signal peptide" evidence="1">
    <location>
        <begin position="1"/>
        <end position="20"/>
    </location>
</feature>
<proteinExistence type="predicted"/>
<sequence length="428" mass="46712">MLALLLLVLSALVPADTTLADSAAASPEAARSFYQAPLASLVPARDTVREPIQIRPRLAPSALYSNSRGVGIGAGIGVRNILFDGSDVTLDLRVSQRYQAIALSAFTADPFESAFFGTASFEASTTERQRYYGIGPYTTEENRLFLDYSSINAEGRIGAYPLGNTGLFLQPGVRFLLDKLREVDEDEDSQGALDRLERDDPRSFAAVQNVLDETRYGISLGLEVASDLRDWRSYPRKGTFVSLEGRRFYAMDGSGLRFNRFAVSTLGYLPIRGRTALVGRSNLIITRAENDAEIPFYYLPVLDSRLLAAYPPDRFVGRDVLALGGGIRFPIRDFIGVYGIDALVMGYLGNAYTDVFDQVSADVTFGQGALAEDGRVPFRPALGIGLGIVNLDKERVVLGGLVGFSPDGISLATLRIAYDLRDARPLFR</sequence>
<dbReference type="RefSeq" id="WP_094546515.1">
    <property type="nucleotide sequence ID" value="NZ_MQWB01000001.1"/>
</dbReference>
<feature type="chain" id="PRO_5012311256" description="Bacterial surface antigen (D15) domain-containing protein" evidence="1">
    <location>
        <begin position="21"/>
        <end position="428"/>
    </location>
</feature>
<evidence type="ECO:0000313" key="3">
    <source>
        <dbReference type="Proteomes" id="UP000216446"/>
    </source>
</evidence>
<dbReference type="Proteomes" id="UP000216446">
    <property type="component" value="Unassembled WGS sequence"/>
</dbReference>
<evidence type="ECO:0000256" key="1">
    <source>
        <dbReference type="SAM" id="SignalP"/>
    </source>
</evidence>
<dbReference type="Gene3D" id="2.40.160.50">
    <property type="entry name" value="membrane protein fhac: a member of the omp85/tpsb transporter family"/>
    <property type="match status" value="1"/>
</dbReference>
<keyword evidence="1" id="KW-0732">Signal</keyword>
<organism evidence="2 3">
    <name type="scientific">Rubricoccus marinus</name>
    <dbReference type="NCBI Taxonomy" id="716817"/>
    <lineage>
        <taxon>Bacteria</taxon>
        <taxon>Pseudomonadati</taxon>
        <taxon>Rhodothermota</taxon>
        <taxon>Rhodothermia</taxon>
        <taxon>Rhodothermales</taxon>
        <taxon>Rubricoccaceae</taxon>
        <taxon>Rubricoccus</taxon>
    </lineage>
</organism>
<reference evidence="2 3" key="1">
    <citation type="submission" date="2016-11" db="EMBL/GenBank/DDBJ databases">
        <title>Study of marine rhodopsin-containing bacteria.</title>
        <authorList>
            <person name="Yoshizawa S."/>
            <person name="Kumagai Y."/>
            <person name="Kogure K."/>
        </authorList>
    </citation>
    <scope>NUCLEOTIDE SEQUENCE [LARGE SCALE GENOMIC DNA]</scope>
    <source>
        <strain evidence="2 3">SG-29</strain>
    </source>
</reference>